<dbReference type="RefSeq" id="WP_013767508.1">
    <property type="nucleotide sequence ID" value="NC_015510.1"/>
</dbReference>
<dbReference type="KEGG" id="hhy:Halhy_5147"/>
<evidence type="ECO:0000313" key="3">
    <source>
        <dbReference type="Proteomes" id="UP000008461"/>
    </source>
</evidence>
<dbReference type="HOGENOM" id="CLU_682897_0_0_10"/>
<evidence type="ECO:0000256" key="1">
    <source>
        <dbReference type="SAM" id="SignalP"/>
    </source>
</evidence>
<sequence>MKKNLTLFFLFLGLGLQAQNLSGFWVGTVMQNGRPNVFSYQLDLQQEGTTLTGKAVSITQDGSATAEFSIAGTWEGGGQLILQELVQVTPKGGGWCLKYASLRLGTTGDGVWVLQGGWLADNCSPGTMRLVKESDANQLDVGEDVFVPEGIWTGHLSQADRAYEFYYELNLQPEGKGFAKIMSEENGGSARHLLTWKLNENRDSLLVEEQGVLEKTDPNWRWCIKKLSFGLDEDFNRFGYTGTWAGRIDATETQKAGACAPGKVYVEKPILNKDVKANIRSLQTQTGLGTPGRKLKLQRSIQVSSPELTISVWDNGTEDGDVITMFFNGHQLAKQHRISKNKSNYRVKLSSTENFLILQADDLGSIKPNTVAVSINDGLREQVLVMSADFEENGAVLIRRIEK</sequence>
<gene>
    <name evidence="2" type="ordered locus">Halhy_5147</name>
</gene>
<name>F4L4M5_HALH1</name>
<dbReference type="eggNOG" id="ENOG50334X4">
    <property type="taxonomic scope" value="Bacteria"/>
</dbReference>
<feature type="chain" id="PRO_5003310667" description="Lipocalin-like domain-containing protein" evidence="1">
    <location>
        <begin position="19"/>
        <end position="403"/>
    </location>
</feature>
<organism evidence="2 3">
    <name type="scientific">Haliscomenobacter hydrossis (strain ATCC 27775 / DSM 1100 / LMG 10767 / O)</name>
    <dbReference type="NCBI Taxonomy" id="760192"/>
    <lineage>
        <taxon>Bacteria</taxon>
        <taxon>Pseudomonadati</taxon>
        <taxon>Bacteroidota</taxon>
        <taxon>Saprospiria</taxon>
        <taxon>Saprospirales</taxon>
        <taxon>Haliscomenobacteraceae</taxon>
        <taxon>Haliscomenobacter</taxon>
    </lineage>
</organism>
<keyword evidence="3" id="KW-1185">Reference proteome</keyword>
<dbReference type="OrthoDB" id="639821at2"/>
<feature type="signal peptide" evidence="1">
    <location>
        <begin position="1"/>
        <end position="18"/>
    </location>
</feature>
<dbReference type="AlphaFoldDB" id="F4L4M5"/>
<accession>F4L4M5</accession>
<keyword evidence="1" id="KW-0732">Signal</keyword>
<proteinExistence type="predicted"/>
<dbReference type="Proteomes" id="UP000008461">
    <property type="component" value="Chromosome"/>
</dbReference>
<reference evidence="2 3" key="1">
    <citation type="journal article" date="2011" name="Stand. Genomic Sci.">
        <title>Complete genome sequence of Haliscomenobacter hydrossis type strain (O).</title>
        <authorList>
            <consortium name="US DOE Joint Genome Institute (JGI-PGF)"/>
            <person name="Daligault H."/>
            <person name="Lapidus A."/>
            <person name="Zeytun A."/>
            <person name="Nolan M."/>
            <person name="Lucas S."/>
            <person name="Del Rio T.G."/>
            <person name="Tice H."/>
            <person name="Cheng J.F."/>
            <person name="Tapia R."/>
            <person name="Han C."/>
            <person name="Goodwin L."/>
            <person name="Pitluck S."/>
            <person name="Liolios K."/>
            <person name="Pagani I."/>
            <person name="Ivanova N."/>
            <person name="Huntemann M."/>
            <person name="Mavromatis K."/>
            <person name="Mikhailova N."/>
            <person name="Pati A."/>
            <person name="Chen A."/>
            <person name="Palaniappan K."/>
            <person name="Land M."/>
            <person name="Hauser L."/>
            <person name="Brambilla E.M."/>
            <person name="Rohde M."/>
            <person name="Verbarg S."/>
            <person name="Goker M."/>
            <person name="Bristow J."/>
            <person name="Eisen J.A."/>
            <person name="Markowitz V."/>
            <person name="Hugenholtz P."/>
            <person name="Kyrpides N.C."/>
            <person name="Klenk H.P."/>
            <person name="Woyke T."/>
        </authorList>
    </citation>
    <scope>NUCLEOTIDE SEQUENCE [LARGE SCALE GENOMIC DNA]</scope>
    <source>
        <strain evidence="3">ATCC 27775 / DSM 1100 / LMG 10767 / O</strain>
    </source>
</reference>
<protein>
    <recommendedName>
        <fullName evidence="4">Lipocalin-like domain-containing protein</fullName>
    </recommendedName>
</protein>
<evidence type="ECO:0000313" key="2">
    <source>
        <dbReference type="EMBL" id="AEE52973.1"/>
    </source>
</evidence>
<dbReference type="EMBL" id="CP002691">
    <property type="protein sequence ID" value="AEE52973.1"/>
    <property type="molecule type" value="Genomic_DNA"/>
</dbReference>
<dbReference type="STRING" id="760192.Halhy_5147"/>
<evidence type="ECO:0008006" key="4">
    <source>
        <dbReference type="Google" id="ProtNLM"/>
    </source>
</evidence>
<reference key="2">
    <citation type="submission" date="2011-04" db="EMBL/GenBank/DDBJ databases">
        <title>Complete sequence of chromosome of Haliscomenobacter hydrossis DSM 1100.</title>
        <authorList>
            <consortium name="US DOE Joint Genome Institute (JGI-PGF)"/>
            <person name="Lucas S."/>
            <person name="Han J."/>
            <person name="Lapidus A."/>
            <person name="Bruce D."/>
            <person name="Goodwin L."/>
            <person name="Pitluck S."/>
            <person name="Peters L."/>
            <person name="Kyrpides N."/>
            <person name="Mavromatis K."/>
            <person name="Ivanova N."/>
            <person name="Ovchinnikova G."/>
            <person name="Pagani I."/>
            <person name="Daligault H."/>
            <person name="Detter J.C."/>
            <person name="Han C."/>
            <person name="Land M."/>
            <person name="Hauser L."/>
            <person name="Markowitz V."/>
            <person name="Cheng J.-F."/>
            <person name="Hugenholtz P."/>
            <person name="Woyke T."/>
            <person name="Wu D."/>
            <person name="Verbarg S."/>
            <person name="Frueling A."/>
            <person name="Brambilla E."/>
            <person name="Klenk H.-P."/>
            <person name="Eisen J.A."/>
        </authorList>
    </citation>
    <scope>NUCLEOTIDE SEQUENCE</scope>
    <source>
        <strain>DSM 1100</strain>
    </source>
</reference>